<dbReference type="EMBL" id="CP063065">
    <property type="protein sequence ID" value="QOQ79910.1"/>
    <property type="molecule type" value="Genomic_DNA"/>
</dbReference>
<dbReference type="Pfam" id="PF14175">
    <property type="entry name" value="YaaC"/>
    <property type="match status" value="1"/>
</dbReference>
<proteinExistence type="predicted"/>
<dbReference type="RefSeq" id="WP_069286042.1">
    <property type="nucleotide sequence ID" value="NZ_CP063065.1"/>
</dbReference>
<keyword evidence="1" id="KW-0812">Transmembrane</keyword>
<evidence type="ECO:0000256" key="1">
    <source>
        <dbReference type="SAM" id="Phobius"/>
    </source>
</evidence>
<organism evidence="2 3">
    <name type="scientific">Aerococcus urinaeequi</name>
    <dbReference type="NCBI Taxonomy" id="51665"/>
    <lineage>
        <taxon>Bacteria</taxon>
        <taxon>Bacillati</taxon>
        <taxon>Bacillota</taxon>
        <taxon>Bacilli</taxon>
        <taxon>Lactobacillales</taxon>
        <taxon>Aerococcaceae</taxon>
        <taxon>Aerococcus</taxon>
    </lineage>
</organism>
<sequence>MEIKYIYSEHPEHDIWENLLKFTYTENIKKFLKEREFEVKDELIETISGSVSQAHEYFIISKNASLQVSPLLLYYGTTNLLYGISCLLTGELLEINNHGMKLIISPSNKEIAETGIKFQDDKTGGVSVYLKSLSSTDKSLVNTGEWTVKEILGSVVETIDDFTNLYGVENVQVVPITKVHLENEEHFRINLDILSQEKISELLKNVPNFSKNYMKPQVNYKQQMILRKKVNGKYNNQLSYTGQKFLSAGYENHNNIVLPYYLYFFIILYAFGTLCRYHPELWNPFVQRDTTGEKNLVEKIIRISRRQIPNLILNLIFNKRHLYDINMYKDIDAKTYISKEEIEELIKKELNQRR</sequence>
<accession>A0A7M1KXF1</accession>
<evidence type="ECO:0000313" key="3">
    <source>
        <dbReference type="Proteomes" id="UP000595091"/>
    </source>
</evidence>
<gene>
    <name evidence="2" type="ORF">IMX20_04345</name>
</gene>
<dbReference type="InterPro" id="IPR026988">
    <property type="entry name" value="YaaC-like"/>
</dbReference>
<protein>
    <submittedName>
        <fullName evidence="2">Uncharacterized protein</fullName>
    </submittedName>
</protein>
<dbReference type="Proteomes" id="UP000595091">
    <property type="component" value="Chromosome"/>
</dbReference>
<dbReference type="AlphaFoldDB" id="A0A7M1KXF1"/>
<reference evidence="2 3" key="1">
    <citation type="submission" date="2020-10" db="EMBL/GenBank/DDBJ databases">
        <title>Plasmid carrying two tetracycline resistance determinant.</title>
        <authorList>
            <person name="Yang Q."/>
        </authorList>
    </citation>
    <scope>NUCLEOTIDE SEQUENCE [LARGE SCALE GENOMIC DNA]</scope>
    <source>
        <strain evidence="2 3">T43</strain>
    </source>
</reference>
<name>A0A7M1KXF1_9LACT</name>
<evidence type="ECO:0000313" key="2">
    <source>
        <dbReference type="EMBL" id="QOQ79910.1"/>
    </source>
</evidence>
<keyword evidence="1" id="KW-0472">Membrane</keyword>
<keyword evidence="1" id="KW-1133">Transmembrane helix</keyword>
<feature type="transmembrane region" description="Helical" evidence="1">
    <location>
        <begin position="260"/>
        <end position="278"/>
    </location>
</feature>